<feature type="domain" description="Nematode resistance protein-like HSPRO1 N-terminal" evidence="2">
    <location>
        <begin position="1"/>
        <end position="206"/>
    </location>
</feature>
<dbReference type="OMA" id="ATWYKSK"/>
<reference evidence="3" key="1">
    <citation type="submission" date="2019-09" db="EMBL/GenBank/DDBJ databases">
        <authorList>
            <person name="Zhang L."/>
        </authorList>
    </citation>
    <scope>NUCLEOTIDE SEQUENCE</scope>
</reference>
<evidence type="ECO:0000259" key="1">
    <source>
        <dbReference type="Pfam" id="PF07014"/>
    </source>
</evidence>
<dbReference type="PANTHER" id="PTHR34795:SF1">
    <property type="entry name" value="NEMATODE RESISTANCE PROTEIN-LIKE HSPRO1"/>
    <property type="match status" value="1"/>
</dbReference>
<gene>
    <name evidence="3" type="ORF">NYM_LOCUS22477</name>
</gene>
<name>A0A5K1EA80_9MAGN</name>
<sequence>MVDLDWKSNVIASGMRSMAPNLAAKTSSSDAIFPLPHHIHDADELPQPSPSDIASYDNYLRLPDLSNLWASKEWQPWKNETLLRPSLQGLEITFRLISIVLSDLRPYGNKPEWRRRIESLADREVELIGAFCQEQGEQSSPLAAPTFDRVSEGVLQRDGSSPEVWKVRGSSTPVLVNRVSEQSLLPRLRTWKRAEDTAAKIALSIECHMQSSPFTLGLGEPNLACKRTLCYDLVCRPSDLYALKKNPFDRRVDNPENQTLYTVHQILEAWIFVGLELIRRINEQIDEEEWGKAAKDCWLLERVWKLLEEIQGLHLLMDPDDFLRLKSQLSIGSSPETGGFCLRSHSLYAATQACKELKNRVPVILGVEADPRGGPRIQEAAMRLFHRHGGGRGPERIHLLQAFQAVETAVKRFYFGYHQVVAVVMGSLEAKGNHSLTAACPGALSQTFLEPSYFPSLDAAKTFLGDFWRYESDQGGRP</sequence>
<dbReference type="EMBL" id="LR721784">
    <property type="protein sequence ID" value="VVW49451.1"/>
    <property type="molecule type" value="Genomic_DNA"/>
</dbReference>
<dbReference type="InterPro" id="IPR009743">
    <property type="entry name" value="Hs1pro-1_C"/>
</dbReference>
<organism evidence="3">
    <name type="scientific">Nymphaea colorata</name>
    <name type="common">pocket water lily</name>
    <dbReference type="NCBI Taxonomy" id="210225"/>
    <lineage>
        <taxon>Eukaryota</taxon>
        <taxon>Viridiplantae</taxon>
        <taxon>Streptophyta</taxon>
        <taxon>Embryophyta</taxon>
        <taxon>Tracheophyta</taxon>
        <taxon>Spermatophyta</taxon>
        <taxon>Magnoliopsida</taxon>
        <taxon>Nymphaeales</taxon>
        <taxon>Nymphaeaceae</taxon>
        <taxon>Nymphaea</taxon>
    </lineage>
</organism>
<dbReference type="GO" id="GO:0020037">
    <property type="term" value="F:heme binding"/>
    <property type="evidence" value="ECO:0007669"/>
    <property type="project" value="InterPro"/>
</dbReference>
<accession>A0A5K1EA80</accession>
<dbReference type="Gene3D" id="1.20.58.480">
    <property type="match status" value="1"/>
</dbReference>
<dbReference type="PANTHER" id="PTHR34795">
    <property type="entry name" value="NEMATODE RESISTANCE PROTEIN-LIKE HSPRO1"/>
    <property type="match status" value="1"/>
</dbReference>
<dbReference type="OrthoDB" id="188455at2759"/>
<evidence type="ECO:0008006" key="4">
    <source>
        <dbReference type="Google" id="ProtNLM"/>
    </source>
</evidence>
<dbReference type="GO" id="GO:0006952">
    <property type="term" value="P:defense response"/>
    <property type="evidence" value="ECO:0007669"/>
    <property type="project" value="InterPro"/>
</dbReference>
<feature type="domain" description="Hs1pro-1 C-terminal" evidence="1">
    <location>
        <begin position="209"/>
        <end position="469"/>
    </location>
</feature>
<dbReference type="Pfam" id="PF07231">
    <property type="entry name" value="Hs1pro-1_N"/>
    <property type="match status" value="1"/>
</dbReference>
<dbReference type="SUPFAM" id="SSF140959">
    <property type="entry name" value="Indolic compounds 2,3-dioxygenase-like"/>
    <property type="match status" value="1"/>
</dbReference>
<dbReference type="GO" id="GO:0019441">
    <property type="term" value="P:L-tryptophan catabolic process to kynurenine"/>
    <property type="evidence" value="ECO:0007669"/>
    <property type="project" value="InterPro"/>
</dbReference>
<dbReference type="GO" id="GO:0046872">
    <property type="term" value="F:metal ion binding"/>
    <property type="evidence" value="ECO:0007669"/>
    <property type="project" value="InterPro"/>
</dbReference>
<evidence type="ECO:0000259" key="2">
    <source>
        <dbReference type="Pfam" id="PF07231"/>
    </source>
</evidence>
<protein>
    <recommendedName>
        <fullName evidence="4">Nematode resistance protein-like HSPRO2</fullName>
    </recommendedName>
</protein>
<feature type="non-terminal residue" evidence="3">
    <location>
        <position position="478"/>
    </location>
</feature>
<dbReference type="InterPro" id="IPR037217">
    <property type="entry name" value="Trp/Indoleamine_2_3_dOase-like"/>
</dbReference>
<dbReference type="InterPro" id="IPR038759">
    <property type="entry name" value="HSPRO1/HSPRO2"/>
</dbReference>
<dbReference type="InterPro" id="IPR009869">
    <property type="entry name" value="HSPRO1_N"/>
</dbReference>
<dbReference type="AlphaFoldDB" id="A0A5K1EA80"/>
<proteinExistence type="predicted"/>
<evidence type="ECO:0000313" key="3">
    <source>
        <dbReference type="EMBL" id="VVW49451.1"/>
    </source>
</evidence>
<dbReference type="Pfam" id="PF07014">
    <property type="entry name" value="Hs1pro-1_C"/>
    <property type="match status" value="1"/>
</dbReference>